<gene>
    <name evidence="2" type="ORF">WCD41_18790</name>
</gene>
<reference evidence="2 3" key="1">
    <citation type="submission" date="2024-03" db="EMBL/GenBank/DDBJ databases">
        <title>Actinomycetospora sp. OC33-EN06, a novel actinomycete isolated from wild orchid (Aerides multiflora).</title>
        <authorList>
            <person name="Suriyachadkun C."/>
        </authorList>
    </citation>
    <scope>NUCLEOTIDE SEQUENCE [LARGE SCALE GENOMIC DNA]</scope>
    <source>
        <strain evidence="2 3">OC33-EN06</strain>
    </source>
</reference>
<keyword evidence="3" id="KW-1185">Reference proteome</keyword>
<sequence>MNHRVTAEIDGEFVVFVLGMHINRPARIHEWLPVVGAMRPMVKELLRHPELGLLHAEQGWMFGGPALVQYWRSYDQLIAYARNTDAAHVPAWRAFNKAARRTDAVGVFHETYRVAEGTWETIYSHMPVIGLQKASRGQAVGASSTSATRLGDRHEDTAPVPVAAG</sequence>
<evidence type="ECO:0000256" key="1">
    <source>
        <dbReference type="SAM" id="MobiDB-lite"/>
    </source>
</evidence>
<feature type="region of interest" description="Disordered" evidence="1">
    <location>
        <begin position="140"/>
        <end position="165"/>
    </location>
</feature>
<dbReference type="InterPro" id="IPR025444">
    <property type="entry name" value="Monooxy_af470"/>
</dbReference>
<evidence type="ECO:0000313" key="2">
    <source>
        <dbReference type="EMBL" id="MEJ2888512.1"/>
    </source>
</evidence>
<protein>
    <submittedName>
        <fullName evidence="2">DUF4188 domain-containing protein</fullName>
    </submittedName>
</protein>
<dbReference type="RefSeq" id="WP_337715146.1">
    <property type="nucleotide sequence ID" value="NZ_JBBEGL010000005.1"/>
</dbReference>
<name>A0ABU8N7Y5_9PSEU</name>
<proteinExistence type="predicted"/>
<dbReference type="Proteomes" id="UP001370100">
    <property type="component" value="Unassembled WGS sequence"/>
</dbReference>
<accession>A0ABU8N7Y5</accession>
<dbReference type="EMBL" id="JBBEGL010000005">
    <property type="protein sequence ID" value="MEJ2888512.1"/>
    <property type="molecule type" value="Genomic_DNA"/>
</dbReference>
<comment type="caution">
    <text evidence="2">The sequence shown here is derived from an EMBL/GenBank/DDBJ whole genome shotgun (WGS) entry which is preliminary data.</text>
</comment>
<dbReference type="Pfam" id="PF13826">
    <property type="entry name" value="Monooxy_af470-like"/>
    <property type="match status" value="1"/>
</dbReference>
<organism evidence="2 3">
    <name type="scientific">Actinomycetospora aeridis</name>
    <dbReference type="NCBI Taxonomy" id="3129231"/>
    <lineage>
        <taxon>Bacteria</taxon>
        <taxon>Bacillati</taxon>
        <taxon>Actinomycetota</taxon>
        <taxon>Actinomycetes</taxon>
        <taxon>Pseudonocardiales</taxon>
        <taxon>Pseudonocardiaceae</taxon>
        <taxon>Actinomycetospora</taxon>
    </lineage>
</organism>
<evidence type="ECO:0000313" key="3">
    <source>
        <dbReference type="Proteomes" id="UP001370100"/>
    </source>
</evidence>